<reference evidence="4 5" key="1">
    <citation type="submission" date="2017-08" db="EMBL/GenBank/DDBJ databases">
        <authorList>
            <person name="Alvarez-Ponce D."/>
            <person name="Weitzman C.L."/>
            <person name="Tillett R.L."/>
            <person name="Sandmeier F.C."/>
            <person name="Tracy C.R."/>
        </authorList>
    </citation>
    <scope>NUCLEOTIDE SEQUENCE [LARGE SCALE GENOMIC DNA]</scope>
    <source>
        <strain evidence="4">723</strain>
        <strain evidence="2 5">PS6</strain>
    </source>
</reference>
<dbReference type="Proteomes" id="UP000217033">
    <property type="component" value="Unassembled WGS sequence"/>
</dbReference>
<gene>
    <name evidence="2" type="ORF">CJF60_03910</name>
    <name evidence="3" type="ORF">CJJ23_03245</name>
</gene>
<keyword evidence="1" id="KW-0694">RNA-binding</keyword>
<dbReference type="Gene3D" id="3.10.290.10">
    <property type="entry name" value="RNA-binding S4 domain"/>
    <property type="match status" value="1"/>
</dbReference>
<protein>
    <submittedName>
        <fullName evidence="3">Uncharacterized protein</fullName>
    </submittedName>
</protein>
<dbReference type="Pfam" id="PF13275">
    <property type="entry name" value="S4_2"/>
    <property type="match status" value="1"/>
</dbReference>
<dbReference type="OrthoDB" id="384916at2"/>
<dbReference type="AlphaFoldDB" id="A0A1W1X3N7"/>
<dbReference type="EMBL" id="NQNY01000010">
    <property type="protein sequence ID" value="PAK21200.1"/>
    <property type="molecule type" value="Genomic_DNA"/>
</dbReference>
<comment type="caution">
    <text evidence="3">The sequence shown here is derived from an EMBL/GenBank/DDBJ whole genome shotgun (WGS) entry which is preliminary data.</text>
</comment>
<evidence type="ECO:0000313" key="3">
    <source>
        <dbReference type="EMBL" id="PAK21200.1"/>
    </source>
</evidence>
<evidence type="ECO:0000313" key="4">
    <source>
        <dbReference type="Proteomes" id="UP000216943"/>
    </source>
</evidence>
<dbReference type="STRING" id="33922.SAMN02745179_00714"/>
<proteinExistence type="predicted"/>
<dbReference type="InterPro" id="IPR036986">
    <property type="entry name" value="S4_RNA-bd_sf"/>
</dbReference>
<evidence type="ECO:0000313" key="5">
    <source>
        <dbReference type="Proteomes" id="UP000217033"/>
    </source>
</evidence>
<dbReference type="SUPFAM" id="SSF55174">
    <property type="entry name" value="Alpha-L RNA-binding motif"/>
    <property type="match status" value="1"/>
</dbReference>
<keyword evidence="5" id="KW-1185">Reference proteome</keyword>
<dbReference type="PROSITE" id="PS50889">
    <property type="entry name" value="S4"/>
    <property type="match status" value="1"/>
</dbReference>
<evidence type="ECO:0000313" key="2">
    <source>
        <dbReference type="EMBL" id="PAF54853.1"/>
    </source>
</evidence>
<dbReference type="Proteomes" id="UP000216943">
    <property type="component" value="Unassembled WGS sequence"/>
</dbReference>
<dbReference type="GO" id="GO:0003723">
    <property type="term" value="F:RNA binding"/>
    <property type="evidence" value="ECO:0007669"/>
    <property type="project" value="UniProtKB-KW"/>
</dbReference>
<dbReference type="EMBL" id="NQMN01000002">
    <property type="protein sequence ID" value="PAF54853.1"/>
    <property type="molecule type" value="Genomic_DNA"/>
</dbReference>
<dbReference type="RefSeq" id="WP_084232489.1">
    <property type="nucleotide sequence ID" value="NZ_FWXE01000008.1"/>
</dbReference>
<evidence type="ECO:0000256" key="1">
    <source>
        <dbReference type="PROSITE-ProRule" id="PRU00182"/>
    </source>
</evidence>
<sequence>MNIEIRGNEIKVGQLLKKIGEIQTGGAAEVFLTKHVVKVNGKRTMSRGSKVRDKDIVWIDEKLYKIVSIPE</sequence>
<reference evidence="3" key="2">
    <citation type="submission" date="2017-08" db="EMBL/GenBank/DDBJ databases">
        <authorList>
            <person name="de Groot N.N."/>
        </authorList>
    </citation>
    <scope>NUCLEOTIDE SEQUENCE [LARGE SCALE GENOMIC DNA]</scope>
    <source>
        <strain evidence="3">723</strain>
    </source>
</reference>
<accession>A0A1W1X3N7</accession>
<name>A0A1W1X3N7_9BACT</name>
<organism evidence="3 4">
    <name type="scientific">Mycoplasmopsis agassizii</name>
    <dbReference type="NCBI Taxonomy" id="33922"/>
    <lineage>
        <taxon>Bacteria</taxon>
        <taxon>Bacillati</taxon>
        <taxon>Mycoplasmatota</taxon>
        <taxon>Mycoplasmoidales</taxon>
        <taxon>Metamycoplasmataceae</taxon>
        <taxon>Mycoplasmopsis</taxon>
    </lineage>
</organism>